<dbReference type="EMBL" id="LSMT01000290">
    <property type="protein sequence ID" value="PFX21114.1"/>
    <property type="molecule type" value="Genomic_DNA"/>
</dbReference>
<name>A0A2B4RRP6_STYPI</name>
<sequence length="1314" mass="147414">MSNSLLLCFLVLCAASLDVSDEDISAQDKERDLRGLSETFLEDPTIEVNGHAQPTGDWASFLEHNEKSKLDDQAAVEKYVINGEEYDRKDVEFDSVKDPTVVVTDGVKEEADEPEEDQAYYGMDMSQFLNKFTSKGWTKHPYSWCTVDGRELISRDLDNPIDYTVCQKLCQERVGCSAIEFWEAYNYACYVCKDISKITSYPNEDDLAYPVHVWVQNQSPTIELESSSEGSSGEVPFEGPSESASEGSSEGLSEGPSVVPSEGSKEGPTEGPTKGPSEAFNPCDPGSHGLLNTYDRLVGNRDQSSVQCDQRYLFLPGWFRFAGAAGDRIPTKCPKIKRCGTHATGWLNGSHPSVVDGIVSRKVCYHWTDNCCHWKNDIQVKNCGAFYVYELQKPPVCSLRYCGEPKECSDGGHQDLNQADRAMGYSDQSGIKCDGRAPDNILVPKWYRITGDSGDQIPERCVPMRRCGTDAPGWLNGQHPSLQEGVVKRQVCYHWTGGCCQWKNYIKIRNCGDFYVYELQKPPACPLRYCGNMQAPTTQPPPTITTPKPVFDPCDARSHKFLHTYDRLVGNKEQSSVKCDQRDPTLPGWFRFTGAAGDRMPTKCPETKRCGTHAPGWLNGNHPSVAEGIVSREVCYHWGNCCRWKNKINVKNCGAFYVYELQKPPACSLRYCGEPKQCSDGGYQDLNQADRAMGNSDQSTVKCDGRAPDNMLLPKWYRMTGDSGDQIPESCVPKRSCGTHAPGWLNGTHPSVQEGIVVRQVCYHWSSGCCQWSNNVKIQNCGDFFVYELQKPPACSLRYCGNKEANTTIPPDATPRAPQTPADGCKSYKVLSEADRAQGNEVQNNRKCDQRDLVPGWYRFQGFAGERMADRCVPFRRCGTHAAGWLNGPHPTVADGVVTREVCFHWSNQCCRWKSTVKVRNCSYFFVYKLTRTPACSLRYCGNASAVPTTAVPLPTSAVMPLSDPEVIVKCGQNEMSISIPKTFLHGLDVEHIRLSDKNCGATENPARDRYILRTKLTECQTKSRHTKNFVSYTNKVEEIPVENEQIIRRIREVEIPFSCYFSNTGVVSAVGLEVTSKKIVFSEKGFGEFALEMKIFPDDKFLGSYQKKEFPVTLPLRKKLFVEVRVDTKDARLGILAETCFATPDPDPNKPGLKFVFIENGCSDDETLDFIPPSNERYERFSLEAFKFLGDHQFVYMHCKVKICSANDPNSRCAQGCLRNSKQRRSLYTQETNDEEYLLAQGPFIRKVDTEDIQLEETEKEWRGFDGKGQGKFATATLVAVAAACLMGISYFMHQRRKKSRSQVYHPKAIPVS</sequence>
<feature type="signal peptide" evidence="6">
    <location>
        <begin position="1"/>
        <end position="21"/>
    </location>
</feature>
<protein>
    <submittedName>
        <fullName evidence="8">Uromodulin</fullName>
    </submittedName>
</protein>
<keyword evidence="9" id="KW-1185">Reference proteome</keyword>
<dbReference type="Gene3D" id="2.60.40.4100">
    <property type="entry name" value="Zona pellucida, ZP-C domain"/>
    <property type="match status" value="1"/>
</dbReference>
<gene>
    <name evidence="8" type="primary">UMOD</name>
    <name evidence="8" type="ORF">AWC38_SpisGene14392</name>
</gene>
<feature type="chain" id="PRO_5013287423" evidence="6">
    <location>
        <begin position="22"/>
        <end position="1314"/>
    </location>
</feature>
<feature type="transmembrane region" description="Helical" evidence="5">
    <location>
        <begin position="1274"/>
        <end position="1294"/>
    </location>
</feature>
<dbReference type="InterPro" id="IPR055356">
    <property type="entry name" value="ZP-N"/>
</dbReference>
<evidence type="ECO:0000256" key="6">
    <source>
        <dbReference type="SAM" id="SignalP"/>
    </source>
</evidence>
<dbReference type="OrthoDB" id="6110697at2759"/>
<keyword evidence="3" id="KW-1015">Disulfide bond</keyword>
<dbReference type="Pfam" id="PF00100">
    <property type="entry name" value="Zona_pellucida"/>
    <property type="match status" value="1"/>
</dbReference>
<reference evidence="9" key="1">
    <citation type="journal article" date="2017" name="bioRxiv">
        <title>Comparative analysis of the genomes of Stylophora pistillata and Acropora digitifera provides evidence for extensive differences between species of corals.</title>
        <authorList>
            <person name="Voolstra C.R."/>
            <person name="Li Y."/>
            <person name="Liew Y.J."/>
            <person name="Baumgarten S."/>
            <person name="Zoccola D."/>
            <person name="Flot J.-F."/>
            <person name="Tambutte S."/>
            <person name="Allemand D."/>
            <person name="Aranda M."/>
        </authorList>
    </citation>
    <scope>NUCLEOTIDE SEQUENCE [LARGE SCALE GENOMIC DNA]</scope>
</reference>
<keyword evidence="5" id="KW-1133">Transmembrane helix</keyword>
<proteinExistence type="predicted"/>
<dbReference type="Pfam" id="PF23344">
    <property type="entry name" value="ZP-N"/>
    <property type="match status" value="1"/>
</dbReference>
<dbReference type="PROSITE" id="PS51034">
    <property type="entry name" value="ZP_2"/>
    <property type="match status" value="1"/>
</dbReference>
<evidence type="ECO:0000313" key="8">
    <source>
        <dbReference type="EMBL" id="PFX21114.1"/>
    </source>
</evidence>
<evidence type="ECO:0000313" key="9">
    <source>
        <dbReference type="Proteomes" id="UP000225706"/>
    </source>
</evidence>
<evidence type="ECO:0000256" key="1">
    <source>
        <dbReference type="ARBA" id="ARBA00022536"/>
    </source>
</evidence>
<feature type="region of interest" description="Disordered" evidence="4">
    <location>
        <begin position="222"/>
        <end position="282"/>
    </location>
</feature>
<evidence type="ECO:0000256" key="5">
    <source>
        <dbReference type="SAM" id="Phobius"/>
    </source>
</evidence>
<dbReference type="SMART" id="SM00241">
    <property type="entry name" value="ZP"/>
    <property type="match status" value="1"/>
</dbReference>
<feature type="domain" description="ZP" evidence="7">
    <location>
        <begin position="970"/>
        <end position="1221"/>
    </location>
</feature>
<evidence type="ECO:0000259" key="7">
    <source>
        <dbReference type="PROSITE" id="PS51034"/>
    </source>
</evidence>
<accession>A0A2B4RRP6</accession>
<evidence type="ECO:0000256" key="4">
    <source>
        <dbReference type="SAM" id="MobiDB-lite"/>
    </source>
</evidence>
<organism evidence="8 9">
    <name type="scientific">Stylophora pistillata</name>
    <name type="common">Smooth cauliflower coral</name>
    <dbReference type="NCBI Taxonomy" id="50429"/>
    <lineage>
        <taxon>Eukaryota</taxon>
        <taxon>Metazoa</taxon>
        <taxon>Cnidaria</taxon>
        <taxon>Anthozoa</taxon>
        <taxon>Hexacorallia</taxon>
        <taxon>Scleractinia</taxon>
        <taxon>Astrocoeniina</taxon>
        <taxon>Pocilloporidae</taxon>
        <taxon>Stylophora</taxon>
    </lineage>
</organism>
<dbReference type="STRING" id="50429.A0A2B4RRP6"/>
<keyword evidence="2 6" id="KW-0732">Signal</keyword>
<dbReference type="InterPro" id="IPR057774">
    <property type="entry name" value="D8C_UMOD/GP2/OIT3-like"/>
</dbReference>
<dbReference type="PANTHER" id="PTHR36191:SF4">
    <property type="entry name" value="VWFD DOMAIN-CONTAINING PROTEIN"/>
    <property type="match status" value="1"/>
</dbReference>
<dbReference type="Pfam" id="PF23283">
    <property type="entry name" value="D8C_UMOD"/>
    <property type="match status" value="5"/>
</dbReference>
<dbReference type="PANTHER" id="PTHR36191">
    <property type="entry name" value="ENDO/EXONUCLEASE/PHOSPHATASE DOMAIN-CONTAINING PROTEIN-RELATED"/>
    <property type="match status" value="1"/>
</dbReference>
<dbReference type="InterPro" id="IPR042235">
    <property type="entry name" value="ZP-C_dom"/>
</dbReference>
<dbReference type="Proteomes" id="UP000225706">
    <property type="component" value="Unassembled WGS sequence"/>
</dbReference>
<evidence type="ECO:0000256" key="3">
    <source>
        <dbReference type="ARBA" id="ARBA00023157"/>
    </source>
</evidence>
<comment type="caution">
    <text evidence="8">The sequence shown here is derived from an EMBL/GenBank/DDBJ whole genome shotgun (WGS) entry which is preliminary data.</text>
</comment>
<dbReference type="InterPro" id="IPR001507">
    <property type="entry name" value="ZP_dom"/>
</dbReference>
<keyword evidence="1" id="KW-0245">EGF-like domain</keyword>
<evidence type="ECO:0000256" key="2">
    <source>
        <dbReference type="ARBA" id="ARBA00022729"/>
    </source>
</evidence>
<keyword evidence="5" id="KW-0472">Membrane</keyword>
<keyword evidence="5" id="KW-0812">Transmembrane</keyword>
<feature type="compositionally biased region" description="Low complexity" evidence="4">
    <location>
        <begin position="223"/>
        <end position="257"/>
    </location>
</feature>
<dbReference type="Gene3D" id="2.60.40.3210">
    <property type="entry name" value="Zona pellucida, ZP-N domain"/>
    <property type="match status" value="1"/>
</dbReference>
<dbReference type="InterPro" id="IPR055355">
    <property type="entry name" value="ZP-C"/>
</dbReference>